<evidence type="ECO:0000313" key="3">
    <source>
        <dbReference type="EMBL" id="SUO97682.1"/>
    </source>
</evidence>
<dbReference type="NCBIfam" id="NF008551">
    <property type="entry name" value="PRK11478.1"/>
    <property type="match status" value="1"/>
</dbReference>
<evidence type="ECO:0000256" key="1">
    <source>
        <dbReference type="ARBA" id="ARBA00022723"/>
    </source>
</evidence>
<accession>A0A380MZF1</accession>
<dbReference type="Pfam" id="PF00903">
    <property type="entry name" value="Glyoxalase"/>
    <property type="match status" value="1"/>
</dbReference>
<dbReference type="InterPro" id="IPR004360">
    <property type="entry name" value="Glyas_Fos-R_dOase_dom"/>
</dbReference>
<gene>
    <name evidence="3" type="ORF">NCTC13337_02563</name>
</gene>
<keyword evidence="3" id="KW-0456">Lyase</keyword>
<dbReference type="InterPro" id="IPR029068">
    <property type="entry name" value="Glyas_Bleomycin-R_OHBP_Dase"/>
</dbReference>
<dbReference type="Proteomes" id="UP000254601">
    <property type="component" value="Unassembled WGS sequence"/>
</dbReference>
<feature type="domain" description="VOC" evidence="2">
    <location>
        <begin position="2"/>
        <end position="125"/>
    </location>
</feature>
<dbReference type="EMBL" id="UHIC01000001">
    <property type="protein sequence ID" value="SUO97682.1"/>
    <property type="molecule type" value="Genomic_DNA"/>
</dbReference>
<dbReference type="RefSeq" id="WP_072577109.1">
    <property type="nucleotide sequence ID" value="NZ_LWHB01000132.1"/>
</dbReference>
<evidence type="ECO:0000313" key="4">
    <source>
        <dbReference type="Proteomes" id="UP000254601"/>
    </source>
</evidence>
<name>A0A380MZF1_9GAMM</name>
<dbReference type="SUPFAM" id="SSF54593">
    <property type="entry name" value="Glyoxalase/Bleomycin resistance protein/Dihydroxybiphenyl dioxygenase"/>
    <property type="match status" value="1"/>
</dbReference>
<keyword evidence="4" id="KW-1185">Reference proteome</keyword>
<dbReference type="AlphaFoldDB" id="A0A380MZF1"/>
<reference evidence="3 4" key="1">
    <citation type="submission" date="2018-06" db="EMBL/GenBank/DDBJ databases">
        <authorList>
            <consortium name="Pathogen Informatics"/>
            <person name="Doyle S."/>
        </authorList>
    </citation>
    <scope>NUCLEOTIDE SEQUENCE [LARGE SCALE GENOMIC DNA]</scope>
    <source>
        <strain evidence="3 4">NCTC13337</strain>
    </source>
</reference>
<protein>
    <submittedName>
        <fullName evidence="3">Putative lyase</fullName>
    </submittedName>
</protein>
<dbReference type="Gene3D" id="3.10.180.10">
    <property type="entry name" value="2,3-Dihydroxybiphenyl 1,2-Dioxygenase, domain 1"/>
    <property type="match status" value="1"/>
</dbReference>
<sequence length="125" mass="14134">MEIHHVAVITSNYPKSKFFYSELLGLEVLAEHYREARDSWKCDLGSQGRYLIELFSFPNPPSRPNVPEACGARHIAFAVADVGQKHQALSAKGIVCEPIRIDEFTGKSFFFIKDPDGLPIEFYQS</sequence>
<keyword evidence="1" id="KW-0479">Metal-binding</keyword>
<dbReference type="OrthoDB" id="9795618at2"/>
<dbReference type="PANTHER" id="PTHR36113:SF6">
    <property type="entry name" value="FOSFOMYCIN RESISTANCE PROTEIN FOSX"/>
    <property type="match status" value="1"/>
</dbReference>
<dbReference type="CDD" id="cd08352">
    <property type="entry name" value="VOC_Bs_YwkD_like"/>
    <property type="match status" value="1"/>
</dbReference>
<dbReference type="InterPro" id="IPR051332">
    <property type="entry name" value="Fosfomycin_Res_Enzymes"/>
</dbReference>
<dbReference type="PANTHER" id="PTHR36113">
    <property type="entry name" value="LYASE, PUTATIVE-RELATED-RELATED"/>
    <property type="match status" value="1"/>
</dbReference>
<proteinExistence type="predicted"/>
<evidence type="ECO:0000259" key="2">
    <source>
        <dbReference type="PROSITE" id="PS51819"/>
    </source>
</evidence>
<dbReference type="GO" id="GO:0016829">
    <property type="term" value="F:lyase activity"/>
    <property type="evidence" value="ECO:0007669"/>
    <property type="project" value="UniProtKB-KW"/>
</dbReference>
<dbReference type="InterPro" id="IPR037478">
    <property type="entry name" value="YwkD-like_dom"/>
</dbReference>
<organism evidence="3 4">
    <name type="scientific">Suttonella ornithocola</name>
    <dbReference type="NCBI Taxonomy" id="279832"/>
    <lineage>
        <taxon>Bacteria</taxon>
        <taxon>Pseudomonadati</taxon>
        <taxon>Pseudomonadota</taxon>
        <taxon>Gammaproteobacteria</taxon>
        <taxon>Cardiobacteriales</taxon>
        <taxon>Cardiobacteriaceae</taxon>
        <taxon>Suttonella</taxon>
    </lineage>
</organism>
<dbReference type="InterPro" id="IPR037523">
    <property type="entry name" value="VOC_core"/>
</dbReference>
<dbReference type="GO" id="GO:0046872">
    <property type="term" value="F:metal ion binding"/>
    <property type="evidence" value="ECO:0007669"/>
    <property type="project" value="UniProtKB-KW"/>
</dbReference>
<dbReference type="PROSITE" id="PS51819">
    <property type="entry name" value="VOC"/>
    <property type="match status" value="1"/>
</dbReference>